<dbReference type="PANTHER" id="PTHR11228:SF7">
    <property type="entry name" value="PQQA PEPTIDE CYCLASE"/>
    <property type="match status" value="1"/>
</dbReference>
<dbReference type="PROSITE" id="PS51918">
    <property type="entry name" value="RADICAL_SAM"/>
    <property type="match status" value="1"/>
</dbReference>
<evidence type="ECO:0000256" key="3">
    <source>
        <dbReference type="ARBA" id="ARBA00022723"/>
    </source>
</evidence>
<dbReference type="SMART" id="SM00729">
    <property type="entry name" value="Elp3"/>
    <property type="match status" value="1"/>
</dbReference>
<evidence type="ECO:0000256" key="5">
    <source>
        <dbReference type="ARBA" id="ARBA00023014"/>
    </source>
</evidence>
<evidence type="ECO:0000256" key="4">
    <source>
        <dbReference type="ARBA" id="ARBA00023004"/>
    </source>
</evidence>
<proteinExistence type="predicted"/>
<dbReference type="InterPro" id="IPR006638">
    <property type="entry name" value="Elp3/MiaA/NifB-like_rSAM"/>
</dbReference>
<evidence type="ECO:0000313" key="7">
    <source>
        <dbReference type="EMBL" id="SDF59535.1"/>
    </source>
</evidence>
<protein>
    <submittedName>
        <fullName evidence="7">Radical SAM superfamily enzyme, MoaA/NifB/PqqE/SkfB family</fullName>
    </submittedName>
</protein>
<dbReference type="GO" id="GO:0003824">
    <property type="term" value="F:catalytic activity"/>
    <property type="evidence" value="ECO:0007669"/>
    <property type="project" value="InterPro"/>
</dbReference>
<dbReference type="SUPFAM" id="SSF102114">
    <property type="entry name" value="Radical SAM enzymes"/>
    <property type="match status" value="1"/>
</dbReference>
<dbReference type="PANTHER" id="PTHR11228">
    <property type="entry name" value="RADICAL SAM DOMAIN PROTEIN"/>
    <property type="match status" value="1"/>
</dbReference>
<evidence type="ECO:0000259" key="6">
    <source>
        <dbReference type="PROSITE" id="PS51918"/>
    </source>
</evidence>
<dbReference type="InterPro" id="IPR050377">
    <property type="entry name" value="Radical_SAM_PqqE_MftC-like"/>
</dbReference>
<keyword evidence="8" id="KW-1185">Reference proteome</keyword>
<dbReference type="InterPro" id="IPR013785">
    <property type="entry name" value="Aldolase_TIM"/>
</dbReference>
<dbReference type="CDD" id="cd01335">
    <property type="entry name" value="Radical_SAM"/>
    <property type="match status" value="1"/>
</dbReference>
<keyword evidence="3" id="KW-0479">Metal-binding</keyword>
<comment type="cofactor">
    <cofactor evidence="1">
        <name>[4Fe-4S] cluster</name>
        <dbReference type="ChEBI" id="CHEBI:49883"/>
    </cofactor>
</comment>
<dbReference type="EMBL" id="LT629690">
    <property type="protein sequence ID" value="SDF59535.1"/>
    <property type="molecule type" value="Genomic_DNA"/>
</dbReference>
<dbReference type="Proteomes" id="UP000182427">
    <property type="component" value="Chromosome I"/>
</dbReference>
<gene>
    <name evidence="7" type="ORF">SAMN05444167_2767</name>
</gene>
<dbReference type="SFLD" id="SFLDG01067">
    <property type="entry name" value="SPASM/twitch_domain_containing"/>
    <property type="match status" value="1"/>
</dbReference>
<sequence length="357" mass="39899">MSTAVATPPALELKPGHRPMPLRRRWKAATRRMRELLGIGHALLSTSHPYMAQIVPMRRCNLACTYCNEYDDHSAPTPLDEMLRRIDHLGRLGTTVITISGGEPLMHPDLDEVIKRIRKTGALAGMITNGYYLNKERIERLNKAGLDHMQISIDNVMPDAVSKKSLKVLDQRLIWLAEYADFHVNINSVVGGGVANPQDAFTVSSRALGLGFSSTIGIIHDGSGQLKPLGGEERTVWERVRKLTRRSYSRFNHFQEAIANGMPNDWRCRAGGRYLYVCENGLVHYCSQQRGYPATPLADYTTEDVKREFLTEKGCAPNCTISCVHQVSYIDHWRAPQTSQITPPTAHSGHGDLVQIS</sequence>
<accession>A0A1G7MD10</accession>
<organism evidence="7 8">
    <name type="scientific">Terriglobus roseus</name>
    <dbReference type="NCBI Taxonomy" id="392734"/>
    <lineage>
        <taxon>Bacteria</taxon>
        <taxon>Pseudomonadati</taxon>
        <taxon>Acidobacteriota</taxon>
        <taxon>Terriglobia</taxon>
        <taxon>Terriglobales</taxon>
        <taxon>Acidobacteriaceae</taxon>
        <taxon>Terriglobus</taxon>
    </lineage>
</organism>
<dbReference type="InterPro" id="IPR058240">
    <property type="entry name" value="rSAM_sf"/>
</dbReference>
<evidence type="ECO:0000256" key="1">
    <source>
        <dbReference type="ARBA" id="ARBA00001966"/>
    </source>
</evidence>
<dbReference type="AlphaFoldDB" id="A0A1G7MD10"/>
<reference evidence="7 8" key="1">
    <citation type="submission" date="2016-10" db="EMBL/GenBank/DDBJ databases">
        <authorList>
            <person name="de Groot N.N."/>
        </authorList>
    </citation>
    <scope>NUCLEOTIDE SEQUENCE [LARGE SCALE GENOMIC DNA]</scope>
    <source>
        <strain evidence="7 8">GAS232</strain>
    </source>
</reference>
<evidence type="ECO:0000256" key="2">
    <source>
        <dbReference type="ARBA" id="ARBA00022691"/>
    </source>
</evidence>
<keyword evidence="2" id="KW-0949">S-adenosyl-L-methionine</keyword>
<dbReference type="Pfam" id="PF04055">
    <property type="entry name" value="Radical_SAM"/>
    <property type="match status" value="1"/>
</dbReference>
<feature type="domain" description="Radical SAM core" evidence="6">
    <location>
        <begin position="46"/>
        <end position="259"/>
    </location>
</feature>
<keyword evidence="4" id="KW-0408">Iron</keyword>
<dbReference type="GO" id="GO:0051536">
    <property type="term" value="F:iron-sulfur cluster binding"/>
    <property type="evidence" value="ECO:0007669"/>
    <property type="project" value="UniProtKB-KW"/>
</dbReference>
<keyword evidence="5" id="KW-0411">Iron-sulfur</keyword>
<dbReference type="SFLD" id="SFLDS00029">
    <property type="entry name" value="Radical_SAM"/>
    <property type="match status" value="1"/>
</dbReference>
<dbReference type="GO" id="GO:0046872">
    <property type="term" value="F:metal ion binding"/>
    <property type="evidence" value="ECO:0007669"/>
    <property type="project" value="UniProtKB-KW"/>
</dbReference>
<dbReference type="Gene3D" id="3.20.20.70">
    <property type="entry name" value="Aldolase class I"/>
    <property type="match status" value="1"/>
</dbReference>
<name>A0A1G7MD10_9BACT</name>
<dbReference type="RefSeq" id="WP_083345656.1">
    <property type="nucleotide sequence ID" value="NZ_LT629690.1"/>
</dbReference>
<evidence type="ECO:0000313" key="8">
    <source>
        <dbReference type="Proteomes" id="UP000182427"/>
    </source>
</evidence>
<dbReference type="InterPro" id="IPR007197">
    <property type="entry name" value="rSAM"/>
</dbReference>